<accession>A0A8S0ZLC0</accession>
<evidence type="ECO:0000256" key="1">
    <source>
        <dbReference type="ARBA" id="ARBA00004123"/>
    </source>
</evidence>
<reference evidence="6 7" key="1">
    <citation type="submission" date="2020-04" db="EMBL/GenBank/DDBJ databases">
        <authorList>
            <person name="Wallbank WR R."/>
            <person name="Pardo Diaz C."/>
            <person name="Kozak K."/>
            <person name="Martin S."/>
            <person name="Jiggins C."/>
            <person name="Moest M."/>
            <person name="Warren A I."/>
            <person name="Byers J.R.P. K."/>
            <person name="Montejo-Kovacevich G."/>
            <person name="Yen C E."/>
        </authorList>
    </citation>
    <scope>NUCLEOTIDE SEQUENCE [LARGE SCALE GENOMIC DNA]</scope>
</reference>
<sequence>MSTEYIQQDLIDQLLRENDDTFMALPDIGLEPHLLISKVRKHYMEYVIKLLSTNYETNQKLVNKNIYLPSAIWRCAKIIETKAAQSCMVIQLYRKNIIAVVNELKNDTKKGKLNRKLYECLNKQPPNDKKTQTACNTIKENNCQCGLNKRKRKNITSMSPKPALNETYPDLLAITDNSNGHNDNYCAPLSINTSCSSSIPKNEALPVAQIINQPNTTTTITTPPQLNYQASVESDPDELMMQLEKLFQGDQNDDDIFEGALCDKLDTTLDDHTKKVTNIIMETSKINATHDAVIENHAAQIKSLDERLASLTGLLVPSGDTTVQTQKPENQKPKKSSSSKWLCEEYFLKQKLYELLDQIGDNNRKHLEKIKEKFIYYFGYDSDDEGIISPLEETPEFIVSCKERIAPWVVKILTPYYIKGHIKGKGVFKSLAKHLIRLIYQCSKYPEEYEVCSFVSDFLKNHRTIRCEADFREFRIENI</sequence>
<evidence type="ECO:0000313" key="6">
    <source>
        <dbReference type="Proteomes" id="UP000494106"/>
    </source>
</evidence>
<evidence type="ECO:0000313" key="4">
    <source>
        <dbReference type="EMBL" id="CAB3233521.1"/>
    </source>
</evidence>
<dbReference type="Proteomes" id="UP000494256">
    <property type="component" value="Unassembled WGS sequence"/>
</dbReference>
<evidence type="ECO:0000256" key="2">
    <source>
        <dbReference type="ARBA" id="ARBA00023242"/>
    </source>
</evidence>
<dbReference type="OrthoDB" id="6594281at2759"/>
<dbReference type="GO" id="GO:0005694">
    <property type="term" value="C:chromosome"/>
    <property type="evidence" value="ECO:0007669"/>
    <property type="project" value="InterPro"/>
</dbReference>
<dbReference type="EMBL" id="CADEBC010000479">
    <property type="protein sequence ID" value="CAB3233521.1"/>
    <property type="molecule type" value="Genomic_DNA"/>
</dbReference>
<evidence type="ECO:0000313" key="5">
    <source>
        <dbReference type="EMBL" id="CAB3238382.1"/>
    </source>
</evidence>
<evidence type="ECO:0000313" key="7">
    <source>
        <dbReference type="Proteomes" id="UP000494256"/>
    </source>
</evidence>
<name>A0A8S0ZLC0_ARCPL</name>
<dbReference type="InterPro" id="IPR013257">
    <property type="entry name" value="SRI"/>
</dbReference>
<organism evidence="4 6">
    <name type="scientific">Arctia plantaginis</name>
    <name type="common">Wood tiger moth</name>
    <name type="synonym">Phalaena plantaginis</name>
    <dbReference type="NCBI Taxonomy" id="874455"/>
    <lineage>
        <taxon>Eukaryota</taxon>
        <taxon>Metazoa</taxon>
        <taxon>Ecdysozoa</taxon>
        <taxon>Arthropoda</taxon>
        <taxon>Hexapoda</taxon>
        <taxon>Insecta</taxon>
        <taxon>Pterygota</taxon>
        <taxon>Neoptera</taxon>
        <taxon>Endopterygota</taxon>
        <taxon>Lepidoptera</taxon>
        <taxon>Glossata</taxon>
        <taxon>Ditrysia</taxon>
        <taxon>Noctuoidea</taxon>
        <taxon>Erebidae</taxon>
        <taxon>Arctiinae</taxon>
        <taxon>Arctia</taxon>
    </lineage>
</organism>
<proteinExistence type="predicted"/>
<protein>
    <recommendedName>
        <fullName evidence="3">Set2 Rpb1 interacting domain-containing protein</fullName>
    </recommendedName>
</protein>
<dbReference type="AlphaFoldDB" id="A0A8S0ZLC0"/>
<keyword evidence="6" id="KW-1185">Reference proteome</keyword>
<dbReference type="GO" id="GO:0006355">
    <property type="term" value="P:regulation of DNA-templated transcription"/>
    <property type="evidence" value="ECO:0007669"/>
    <property type="project" value="InterPro"/>
</dbReference>
<comment type="subcellular location">
    <subcellularLocation>
        <location evidence="1">Nucleus</location>
    </subcellularLocation>
</comment>
<dbReference type="Pfam" id="PF08236">
    <property type="entry name" value="SRI"/>
    <property type="match status" value="1"/>
</dbReference>
<comment type="caution">
    <text evidence="4">The sequence shown here is derived from an EMBL/GenBank/DDBJ whole genome shotgun (WGS) entry which is preliminary data.</text>
</comment>
<evidence type="ECO:0000259" key="3">
    <source>
        <dbReference type="Pfam" id="PF08236"/>
    </source>
</evidence>
<dbReference type="Proteomes" id="UP000494106">
    <property type="component" value="Unassembled WGS sequence"/>
</dbReference>
<dbReference type="EMBL" id="CADEBD010000306">
    <property type="protein sequence ID" value="CAB3238382.1"/>
    <property type="molecule type" value="Genomic_DNA"/>
</dbReference>
<keyword evidence="2" id="KW-0539">Nucleus</keyword>
<gene>
    <name evidence="4" type="ORF">APLA_LOCUS5305</name>
    <name evidence="5" type="ORF">APLA_LOCUS8181</name>
</gene>
<feature type="domain" description="Set2 Rpb1 interacting" evidence="3">
    <location>
        <begin position="404"/>
        <end position="460"/>
    </location>
</feature>